<gene>
    <name evidence="4" type="ORF">F4554_003466</name>
</gene>
<dbReference type="Pfam" id="PF22120">
    <property type="entry name" value="T6SS_Tse3_N"/>
    <property type="match status" value="1"/>
</dbReference>
<dbReference type="Proteomes" id="UP000579605">
    <property type="component" value="Unassembled WGS sequence"/>
</dbReference>
<evidence type="ECO:0000259" key="2">
    <source>
        <dbReference type="Pfam" id="PF22115"/>
    </source>
</evidence>
<dbReference type="Pfam" id="PF13699">
    <property type="entry name" value="eCIS_core"/>
    <property type="match status" value="1"/>
</dbReference>
<dbReference type="InterPro" id="IPR054356">
    <property type="entry name" value="Tse3_N"/>
</dbReference>
<protein>
    <recommendedName>
        <fullName evidence="6">DUF4157 domain-containing protein</fullName>
    </recommendedName>
</protein>
<accession>A0A852ZG13</accession>
<proteinExistence type="predicted"/>
<reference evidence="4 5" key="1">
    <citation type="submission" date="2020-07" db="EMBL/GenBank/DDBJ databases">
        <title>Sequencing the genomes of 1000 actinobacteria strains.</title>
        <authorList>
            <person name="Klenk H.-P."/>
        </authorList>
    </citation>
    <scope>NUCLEOTIDE SEQUENCE [LARGE SCALE GENOMIC DNA]</scope>
    <source>
        <strain evidence="4 5">DSM 18448</strain>
    </source>
</reference>
<evidence type="ECO:0000313" key="4">
    <source>
        <dbReference type="EMBL" id="NYH90828.1"/>
    </source>
</evidence>
<feature type="domain" description="Peptidoglycan muramidase Tse3 N-terminal" evidence="3">
    <location>
        <begin position="173"/>
        <end position="264"/>
    </location>
</feature>
<feature type="domain" description="Peptidoglycan muramidase Tse3 catalytic" evidence="2">
    <location>
        <begin position="336"/>
        <end position="521"/>
    </location>
</feature>
<dbReference type="Pfam" id="PF22115">
    <property type="entry name" value="T6SS_Tse3_cat"/>
    <property type="match status" value="1"/>
</dbReference>
<evidence type="ECO:0000259" key="1">
    <source>
        <dbReference type="Pfam" id="PF13699"/>
    </source>
</evidence>
<dbReference type="InterPro" id="IPR025295">
    <property type="entry name" value="eCIS_core_dom"/>
</dbReference>
<name>A0A852ZG13_9ACTN</name>
<evidence type="ECO:0000259" key="3">
    <source>
        <dbReference type="Pfam" id="PF22120"/>
    </source>
</evidence>
<organism evidence="4 5">
    <name type="scientific">Actinopolymorpha rutila</name>
    <dbReference type="NCBI Taxonomy" id="446787"/>
    <lineage>
        <taxon>Bacteria</taxon>
        <taxon>Bacillati</taxon>
        <taxon>Actinomycetota</taxon>
        <taxon>Actinomycetes</taxon>
        <taxon>Propionibacteriales</taxon>
        <taxon>Actinopolymorphaceae</taxon>
        <taxon>Actinopolymorpha</taxon>
    </lineage>
</organism>
<dbReference type="RefSeq" id="WP_179788474.1">
    <property type="nucleotide sequence ID" value="NZ_BAAARR010000016.1"/>
</dbReference>
<feature type="domain" description="eCIS core" evidence="1">
    <location>
        <begin position="54"/>
        <end position="124"/>
    </location>
</feature>
<dbReference type="AlphaFoldDB" id="A0A852ZG13"/>
<dbReference type="EMBL" id="JACBZH010000001">
    <property type="protein sequence ID" value="NYH90828.1"/>
    <property type="molecule type" value="Genomic_DNA"/>
</dbReference>
<evidence type="ECO:0000313" key="5">
    <source>
        <dbReference type="Proteomes" id="UP000579605"/>
    </source>
</evidence>
<dbReference type="Gene3D" id="1.10.530.10">
    <property type="match status" value="1"/>
</dbReference>
<comment type="caution">
    <text evidence="4">The sequence shown here is derived from an EMBL/GenBank/DDBJ whole genome shotgun (WGS) entry which is preliminary data.</text>
</comment>
<evidence type="ECO:0008006" key="6">
    <source>
        <dbReference type="Google" id="ProtNLM"/>
    </source>
</evidence>
<dbReference type="InterPro" id="IPR054338">
    <property type="entry name" value="Tse3_cat"/>
</dbReference>
<keyword evidence="5" id="KW-1185">Reference proteome</keyword>
<sequence length="596" mass="63540">MPEFSAVGPRPTAARAPADAAVGAALTRPGRASLPSRRAHWDLAEVAVHEPGRPLPSTLRSVWEARLGEPLDQVRLHTGPEAEAAAREQRARAFTVGEDITLGGTFDEHLLGHELTHVVQFRRAGRADTLAGPTSAASPAAEREATRVAGLARHGLPTGPVREAAHGVARTPVSDDVEFDLSYALNDWAVTAEEERRILDRLAGDSDLSATIVDLRRAGMLDALFDRIDAGGNRRRLYQILGAGRLNAAASALVEPYLRRLGTGAELQYFLGRHGVTTAAPAFNPAPLEAAVVGTRRTARTGVNAGGFLTEPFTGSGATGIISTESYQGTFYRTPGLPSIPVEDEVLMAAGHRSTLATYQNPLTGPASTGTPAWSPTHRRQQAELLLRRPIASIEADSYAGNLPSRAQVFQAAARAHNLTGALVAAFVLTEQRDQSQAEDAADYQSATSRLAQHNSSIGLGQVVVSTARRRDLFADLMTTDTRQRLGVNRTSGPGQFATADLLASEEYNIFAVARYIRQIADQAAGLSLASLPNTAAQYPGINLGAYAGNPSTWPDDNVRALGSEYTSTPWDDSLVPDWGDLVFQAYQDVRATGIL</sequence>